<evidence type="ECO:0000313" key="1">
    <source>
        <dbReference type="EMBL" id="PCS22627.1"/>
    </source>
</evidence>
<evidence type="ECO:0000313" key="2">
    <source>
        <dbReference type="Proteomes" id="UP000219020"/>
    </source>
</evidence>
<keyword evidence="2" id="KW-1185">Reference proteome</keyword>
<comment type="caution">
    <text evidence="1">The sequence shown here is derived from an EMBL/GenBank/DDBJ whole genome shotgun (WGS) entry which is preliminary data.</text>
</comment>
<name>A0A2A5T391_9GAMM</name>
<protein>
    <submittedName>
        <fullName evidence="1">Uncharacterized protein</fullName>
    </submittedName>
</protein>
<proteinExistence type="predicted"/>
<gene>
    <name evidence="1" type="ORF">BTN49_1853</name>
</gene>
<dbReference type="AlphaFoldDB" id="A0A2A5T391"/>
<reference evidence="2" key="1">
    <citation type="submission" date="2017-04" db="EMBL/GenBank/DDBJ databases">
        <title>Genome evolution of the luminous symbionts of deep sea anglerfish.</title>
        <authorList>
            <person name="Hendry T.A."/>
        </authorList>
    </citation>
    <scope>NUCLEOTIDE SEQUENCE [LARGE SCALE GENOMIC DNA]</scope>
</reference>
<dbReference type="EMBL" id="NBYY01000016">
    <property type="protein sequence ID" value="PCS22627.1"/>
    <property type="molecule type" value="Genomic_DNA"/>
</dbReference>
<dbReference type="Proteomes" id="UP000219020">
    <property type="component" value="Unassembled WGS sequence"/>
</dbReference>
<accession>A0A2A5T391</accession>
<organism evidence="1 2">
    <name type="scientific">Candidatus Enterovibrio escicola</name>
    <dbReference type="NCBI Taxonomy" id="1927127"/>
    <lineage>
        <taxon>Bacteria</taxon>
        <taxon>Pseudomonadati</taxon>
        <taxon>Pseudomonadota</taxon>
        <taxon>Gammaproteobacteria</taxon>
        <taxon>Vibrionales</taxon>
        <taxon>Vibrionaceae</taxon>
        <taxon>Enterovibrio</taxon>
    </lineage>
</organism>
<sequence>MYISSNFQKIPLLFIKVDGRFDSRFIPYSDLIANPNVDMNPLFKGRLFNKLISV</sequence>